<feature type="transmembrane region" description="Helical" evidence="1">
    <location>
        <begin position="170"/>
        <end position="194"/>
    </location>
</feature>
<accession>A0A9P9XUR5</accession>
<keyword evidence="1" id="KW-0472">Membrane</keyword>
<keyword evidence="3" id="KW-1185">Reference proteome</keyword>
<evidence type="ECO:0000313" key="2">
    <source>
        <dbReference type="EMBL" id="KAI6777794.1"/>
    </source>
</evidence>
<proteinExistence type="predicted"/>
<feature type="transmembrane region" description="Helical" evidence="1">
    <location>
        <begin position="331"/>
        <end position="351"/>
    </location>
</feature>
<keyword evidence="1" id="KW-1133">Transmembrane helix</keyword>
<organism evidence="2 3">
    <name type="scientific">Emericellopsis cladophorae</name>
    <dbReference type="NCBI Taxonomy" id="2686198"/>
    <lineage>
        <taxon>Eukaryota</taxon>
        <taxon>Fungi</taxon>
        <taxon>Dikarya</taxon>
        <taxon>Ascomycota</taxon>
        <taxon>Pezizomycotina</taxon>
        <taxon>Sordariomycetes</taxon>
        <taxon>Hypocreomycetidae</taxon>
        <taxon>Hypocreales</taxon>
        <taxon>Bionectriaceae</taxon>
        <taxon>Emericellopsis</taxon>
    </lineage>
</organism>
<name>A0A9P9XUR5_9HYPO</name>
<dbReference type="RefSeq" id="XP_051358650.1">
    <property type="nucleotide sequence ID" value="XM_051510451.1"/>
</dbReference>
<gene>
    <name evidence="2" type="ORF">J7T54_005806</name>
</gene>
<sequence length="358" mass="38879">MDIGRLATLRTLASYLPIALYFESLRLHSALIVAIGNKASVPPPVTGCIKDLNRIWNFSRVDLQTDFGSRIGAVVVSLRHGNSFPLANEAIVKRVLRRPWNTPVLNPKSDDELVPRKTDLNITYLLPSTSQEPASCLMIAGPRAAALSELVLLLTLSGICFRSGLEVGGILLLCLAVNLTLLLVLQQSTSFVFANASALRKDILLTAANGAATDAHVILQDWNASEIDVLVGYSSQLHALTNIPVIIKPWGIVAVLVRLLGGVLILQGALLAALLGRETEQTWGSLIWLACYLVMMAVTWLTAWHEQNSRPNNLPVEAVRTVRLQFSGRRAALAFISTLPGVNQILSALLIPSRIYGF</sequence>
<feature type="transmembrane region" description="Helical" evidence="1">
    <location>
        <begin position="286"/>
        <end position="304"/>
    </location>
</feature>
<keyword evidence="1" id="KW-0812">Transmembrane</keyword>
<evidence type="ECO:0000256" key="1">
    <source>
        <dbReference type="SAM" id="Phobius"/>
    </source>
</evidence>
<dbReference type="EMBL" id="JAGIXG020000104">
    <property type="protein sequence ID" value="KAI6777794.1"/>
    <property type="molecule type" value="Genomic_DNA"/>
</dbReference>
<comment type="caution">
    <text evidence="2">The sequence shown here is derived from an EMBL/GenBank/DDBJ whole genome shotgun (WGS) entry which is preliminary data.</text>
</comment>
<dbReference type="OrthoDB" id="3553625at2759"/>
<reference evidence="2" key="2">
    <citation type="submission" date="2022-07" db="EMBL/GenBank/DDBJ databases">
        <authorList>
            <person name="Goncalves M.F.M."/>
            <person name="Hilario S."/>
            <person name="Van De Peer Y."/>
            <person name="Esteves A.C."/>
            <person name="Alves A."/>
        </authorList>
    </citation>
    <scope>NUCLEOTIDE SEQUENCE</scope>
    <source>
        <strain evidence="2">MUM 19.33</strain>
    </source>
</reference>
<protein>
    <submittedName>
        <fullName evidence="2">Uncharacterized protein</fullName>
    </submittedName>
</protein>
<dbReference type="AlphaFoldDB" id="A0A9P9XUR5"/>
<dbReference type="Proteomes" id="UP001055219">
    <property type="component" value="Unassembled WGS sequence"/>
</dbReference>
<evidence type="ECO:0000313" key="3">
    <source>
        <dbReference type="Proteomes" id="UP001055219"/>
    </source>
</evidence>
<dbReference type="GeneID" id="75832289"/>
<feature type="transmembrane region" description="Helical" evidence="1">
    <location>
        <begin position="250"/>
        <end position="274"/>
    </location>
</feature>
<reference evidence="2" key="1">
    <citation type="journal article" date="2021" name="J Fungi (Basel)">
        <title>Genomic and Metabolomic Analyses of the Marine Fungus Emericellopsis cladophorae: Insights into Saltwater Adaptability Mechanisms and Its Biosynthetic Potential.</title>
        <authorList>
            <person name="Goncalves M.F.M."/>
            <person name="Hilario S."/>
            <person name="Van de Peer Y."/>
            <person name="Esteves A.C."/>
            <person name="Alves A."/>
        </authorList>
    </citation>
    <scope>NUCLEOTIDE SEQUENCE</scope>
    <source>
        <strain evidence="2">MUM 19.33</strain>
    </source>
</reference>